<accession>A0AA90E5Q9</accession>
<organism evidence="2 3">
    <name type="scientific">Bacillus haynesii</name>
    <dbReference type="NCBI Taxonomy" id="1925021"/>
    <lineage>
        <taxon>Bacteria</taxon>
        <taxon>Bacillati</taxon>
        <taxon>Bacillota</taxon>
        <taxon>Bacilli</taxon>
        <taxon>Bacillales</taxon>
        <taxon>Bacillaceae</taxon>
        <taxon>Bacillus</taxon>
    </lineage>
</organism>
<dbReference type="Pfam" id="PF15980">
    <property type="entry name" value="ComGF"/>
    <property type="match status" value="1"/>
</dbReference>
<sequence length="162" mass="18502">MIMKHASPLKKETVKGIVSPFCGQKGFTLLNVLFSLMVYMFVAGTMASIFHLFLSPERNGADIHPREWTITAEQILKECRNSLDIRAAGDHQSLAMTNRQGDIVRYEQYQTVIRKRVNGKGHVPLLQHVKQMRFVMEDHLLILEATSLSGKSYRTSIPLYHM</sequence>
<dbReference type="InterPro" id="IPR016977">
    <property type="entry name" value="ComGF"/>
</dbReference>
<dbReference type="PIRSF" id="PIRSF031611">
    <property type="entry name" value="Competence_ComGF"/>
    <property type="match status" value="1"/>
</dbReference>
<dbReference type="NCBIfam" id="NF041002">
    <property type="entry name" value="pilin_ComGF"/>
    <property type="match status" value="1"/>
</dbReference>
<keyword evidence="1" id="KW-0472">Membrane</keyword>
<dbReference type="AlphaFoldDB" id="A0AA90E5Q9"/>
<evidence type="ECO:0000313" key="2">
    <source>
        <dbReference type="EMBL" id="MCY9278570.1"/>
    </source>
</evidence>
<reference evidence="2" key="1">
    <citation type="submission" date="2022-02" db="EMBL/GenBank/DDBJ databases">
        <title>Crop Bioprotection Bacillus Genome Sequencing.</title>
        <authorList>
            <person name="Dunlap C."/>
        </authorList>
    </citation>
    <scope>NUCLEOTIDE SEQUENCE</scope>
    <source>
        <strain evidence="2">T20C14</strain>
    </source>
</reference>
<protein>
    <submittedName>
        <fullName evidence="2">ComGF family competence protein</fullName>
    </submittedName>
</protein>
<keyword evidence="1" id="KW-1133">Transmembrane helix</keyword>
<name>A0AA90E5Q9_9BACI</name>
<keyword evidence="1" id="KW-0812">Transmembrane</keyword>
<proteinExistence type="predicted"/>
<evidence type="ECO:0000313" key="3">
    <source>
        <dbReference type="Proteomes" id="UP001066455"/>
    </source>
</evidence>
<gene>
    <name evidence="2" type="ORF">MOE73_00505</name>
</gene>
<dbReference type="RefSeq" id="WP_268296361.1">
    <property type="nucleotide sequence ID" value="NZ_JALAJI010000001.1"/>
</dbReference>
<comment type="caution">
    <text evidence="2">The sequence shown here is derived from an EMBL/GenBank/DDBJ whole genome shotgun (WGS) entry which is preliminary data.</text>
</comment>
<feature type="transmembrane region" description="Helical" evidence="1">
    <location>
        <begin position="33"/>
        <end position="54"/>
    </location>
</feature>
<dbReference type="EMBL" id="JALAXI010000001">
    <property type="protein sequence ID" value="MCY9278570.1"/>
    <property type="molecule type" value="Genomic_DNA"/>
</dbReference>
<dbReference type="Proteomes" id="UP001066455">
    <property type="component" value="Unassembled WGS sequence"/>
</dbReference>
<evidence type="ECO:0000256" key="1">
    <source>
        <dbReference type="SAM" id="Phobius"/>
    </source>
</evidence>